<comment type="caution">
    <text evidence="1">The sequence shown here is derived from an EMBL/GenBank/DDBJ whole genome shotgun (WGS) entry which is preliminary data.</text>
</comment>
<protein>
    <submittedName>
        <fullName evidence="1">Uncharacterized protein</fullName>
    </submittedName>
</protein>
<dbReference type="HOGENOM" id="CLU_1579559_0_0_1"/>
<gene>
    <name evidence="1" type="ORF">AG1IA_09426</name>
</gene>
<accession>L8WJJ4</accession>
<name>L8WJJ4_THACA</name>
<organism evidence="1 2">
    <name type="scientific">Thanatephorus cucumeris (strain AG1-IA)</name>
    <name type="common">Rice sheath blight fungus</name>
    <name type="synonym">Rhizoctonia solani</name>
    <dbReference type="NCBI Taxonomy" id="983506"/>
    <lineage>
        <taxon>Eukaryota</taxon>
        <taxon>Fungi</taxon>
        <taxon>Dikarya</taxon>
        <taxon>Basidiomycota</taxon>
        <taxon>Agaricomycotina</taxon>
        <taxon>Agaricomycetes</taxon>
        <taxon>Cantharellales</taxon>
        <taxon>Ceratobasidiaceae</taxon>
        <taxon>Rhizoctonia</taxon>
        <taxon>Rhizoctonia solani AG-1</taxon>
    </lineage>
</organism>
<dbReference type="EMBL" id="AFRT01003272">
    <property type="protein sequence ID" value="ELU36539.1"/>
    <property type="molecule type" value="Genomic_DNA"/>
</dbReference>
<proteinExistence type="predicted"/>
<dbReference type="Proteomes" id="UP000011668">
    <property type="component" value="Unassembled WGS sequence"/>
</dbReference>
<evidence type="ECO:0000313" key="2">
    <source>
        <dbReference type="Proteomes" id="UP000011668"/>
    </source>
</evidence>
<reference evidence="1 2" key="1">
    <citation type="journal article" date="2013" name="Nat. Commun.">
        <title>The evolution and pathogenic mechanisms of the rice sheath blight pathogen.</title>
        <authorList>
            <person name="Zheng A."/>
            <person name="Lin R."/>
            <person name="Xu L."/>
            <person name="Qin P."/>
            <person name="Tang C."/>
            <person name="Ai P."/>
            <person name="Zhang D."/>
            <person name="Liu Y."/>
            <person name="Sun Z."/>
            <person name="Feng H."/>
            <person name="Wang Y."/>
            <person name="Chen Y."/>
            <person name="Liang X."/>
            <person name="Fu R."/>
            <person name="Li Q."/>
            <person name="Zhang J."/>
            <person name="Yu X."/>
            <person name="Xie Z."/>
            <person name="Ding L."/>
            <person name="Guan P."/>
            <person name="Tang J."/>
            <person name="Liang Y."/>
            <person name="Wang S."/>
            <person name="Deng Q."/>
            <person name="Li S."/>
            <person name="Zhu J."/>
            <person name="Wang L."/>
            <person name="Liu H."/>
            <person name="Li P."/>
        </authorList>
    </citation>
    <scope>NUCLEOTIDE SEQUENCE [LARGE SCALE GENOMIC DNA]</scope>
    <source>
        <strain evidence="2">AG-1 IA</strain>
    </source>
</reference>
<dbReference type="AlphaFoldDB" id="L8WJJ4"/>
<sequence>MIIEELYVLNIIPTGPNAQTRPGRISKELRRFSKEGDKALIFQSEEVADVGERGAARCSPRAYTKQREDIGENMGQPDSTSYIASLRRRIMTQTPYETMETVFTNESTHDVSCCAPMTSYPCNLTAAQHMREHGTLHPNNSLVGVCGSQQSLSGARHFEERGFYMCTPR</sequence>
<keyword evidence="2" id="KW-1185">Reference proteome</keyword>
<evidence type="ECO:0000313" key="1">
    <source>
        <dbReference type="EMBL" id="ELU36539.1"/>
    </source>
</evidence>